<feature type="compositionally biased region" description="Acidic residues" evidence="1">
    <location>
        <begin position="35"/>
        <end position="53"/>
    </location>
</feature>
<sequence length="53" mass="5997">MLKKPSLALLSLFLTLGLLGACVVDDGYDPKEEPMLEEDVEFEEESYEEEEDS</sequence>
<evidence type="ECO:0000256" key="2">
    <source>
        <dbReference type="SAM" id="SignalP"/>
    </source>
</evidence>
<evidence type="ECO:0000313" key="3">
    <source>
        <dbReference type="EMBL" id="MDQ0257225.1"/>
    </source>
</evidence>
<feature type="region of interest" description="Disordered" evidence="1">
    <location>
        <begin position="29"/>
        <end position="53"/>
    </location>
</feature>
<feature type="signal peptide" evidence="2">
    <location>
        <begin position="1"/>
        <end position="20"/>
    </location>
</feature>
<dbReference type="RefSeq" id="WP_307330611.1">
    <property type="nucleotide sequence ID" value="NZ_JAUSUG010000024.1"/>
</dbReference>
<gene>
    <name evidence="3" type="ORF">J2S74_004683</name>
</gene>
<name>A0ABU0A1X2_9BACI</name>
<dbReference type="PROSITE" id="PS51257">
    <property type="entry name" value="PROKAR_LIPOPROTEIN"/>
    <property type="match status" value="1"/>
</dbReference>
<organism evidence="3 4">
    <name type="scientific">Evansella vedderi</name>
    <dbReference type="NCBI Taxonomy" id="38282"/>
    <lineage>
        <taxon>Bacteria</taxon>
        <taxon>Bacillati</taxon>
        <taxon>Bacillota</taxon>
        <taxon>Bacilli</taxon>
        <taxon>Bacillales</taxon>
        <taxon>Bacillaceae</taxon>
        <taxon>Evansella</taxon>
    </lineage>
</organism>
<evidence type="ECO:0000313" key="4">
    <source>
        <dbReference type="Proteomes" id="UP001230005"/>
    </source>
</evidence>
<keyword evidence="2" id="KW-0732">Signal</keyword>
<protein>
    <submittedName>
        <fullName evidence="3">Uncharacterized protein</fullName>
    </submittedName>
</protein>
<dbReference type="EMBL" id="JAUSUG010000024">
    <property type="protein sequence ID" value="MDQ0257225.1"/>
    <property type="molecule type" value="Genomic_DNA"/>
</dbReference>
<keyword evidence="4" id="KW-1185">Reference proteome</keyword>
<feature type="chain" id="PRO_5045723892" evidence="2">
    <location>
        <begin position="21"/>
        <end position="53"/>
    </location>
</feature>
<dbReference type="Proteomes" id="UP001230005">
    <property type="component" value="Unassembled WGS sequence"/>
</dbReference>
<accession>A0ABU0A1X2</accession>
<evidence type="ECO:0000256" key="1">
    <source>
        <dbReference type="SAM" id="MobiDB-lite"/>
    </source>
</evidence>
<proteinExistence type="predicted"/>
<comment type="caution">
    <text evidence="3">The sequence shown here is derived from an EMBL/GenBank/DDBJ whole genome shotgun (WGS) entry which is preliminary data.</text>
</comment>
<reference evidence="3 4" key="1">
    <citation type="submission" date="2023-07" db="EMBL/GenBank/DDBJ databases">
        <title>Genomic Encyclopedia of Type Strains, Phase IV (KMG-IV): sequencing the most valuable type-strain genomes for metagenomic binning, comparative biology and taxonomic classification.</title>
        <authorList>
            <person name="Goeker M."/>
        </authorList>
    </citation>
    <scope>NUCLEOTIDE SEQUENCE [LARGE SCALE GENOMIC DNA]</scope>
    <source>
        <strain evidence="3 4">DSM 9768</strain>
    </source>
</reference>